<keyword evidence="3" id="KW-0808">Transferase</keyword>
<sequence length="383" mass="39893">MSNVDKPNASAAPEGARPDPAAPDAVMVEPSVRATRTAPTRPAPRPRGGGSLALAVLLALIAVGASGYIGWRQWQQEQGSAADNQSVASLQQRVATLETTLTTLGDQRSSLNQRLDDAAQVNRSLREELLGQAERTRHLEDAVAKLAEKTLSGRDGMLLDETESLLRMAGERYTLFHDAQGAAAAYALADQTLAAVNDGAFSGLRQSVNAEREALAKSQPASQAGALQQLVALRGGLADLPLKPLDSHAAEATDAWSRIRRALAGVVSVQRDDGAPLAVADARFARELAALDLAQAQAALLAYDSKGYAAALQRVDAALANQFDGSAPAVQQARETLKQLASQLPANPPVQLGAALTELRNLRAVHALSPASASSAAPGGARP</sequence>
<feature type="transmembrane region" description="Helical" evidence="2">
    <location>
        <begin position="51"/>
        <end position="71"/>
    </location>
</feature>
<dbReference type="PANTHER" id="PTHR38043">
    <property type="entry name" value="PROTEIN HEMX"/>
    <property type="match status" value="1"/>
</dbReference>
<name>A0ABV2PYH4_9GAMM</name>
<proteinExistence type="predicted"/>
<dbReference type="PANTHER" id="PTHR38043:SF1">
    <property type="entry name" value="PROTEIN HEMX"/>
    <property type="match status" value="1"/>
</dbReference>
<organism evidence="3 4">
    <name type="scientific">Rhodanobacter soli</name>
    <dbReference type="NCBI Taxonomy" id="590609"/>
    <lineage>
        <taxon>Bacteria</taxon>
        <taxon>Pseudomonadati</taxon>
        <taxon>Pseudomonadota</taxon>
        <taxon>Gammaproteobacteria</taxon>
        <taxon>Lysobacterales</taxon>
        <taxon>Rhodanobacteraceae</taxon>
        <taxon>Rhodanobacter</taxon>
    </lineage>
</organism>
<evidence type="ECO:0000256" key="2">
    <source>
        <dbReference type="SAM" id="Phobius"/>
    </source>
</evidence>
<gene>
    <name evidence="3" type="ORF">ABIE04_002014</name>
</gene>
<keyword evidence="4" id="KW-1185">Reference proteome</keyword>
<dbReference type="EC" id="2.1.1.107" evidence="3"/>
<keyword evidence="2" id="KW-0472">Membrane</keyword>
<protein>
    <submittedName>
        <fullName evidence="3">Uroporphyrin-3 C-methyltransferase</fullName>
        <ecNumber evidence="3">2.1.1.107</ecNumber>
    </submittedName>
</protein>
<dbReference type="GO" id="GO:0004851">
    <property type="term" value="F:uroporphyrin-III C-methyltransferase activity"/>
    <property type="evidence" value="ECO:0007669"/>
    <property type="project" value="UniProtKB-EC"/>
</dbReference>
<feature type="region of interest" description="Disordered" evidence="1">
    <location>
        <begin position="1"/>
        <end position="49"/>
    </location>
</feature>
<reference evidence="3 4" key="1">
    <citation type="submission" date="2024-06" db="EMBL/GenBank/DDBJ databases">
        <title>Sorghum-associated microbial communities from plants grown in Nebraska, USA.</title>
        <authorList>
            <person name="Schachtman D."/>
        </authorList>
    </citation>
    <scope>NUCLEOTIDE SEQUENCE [LARGE SCALE GENOMIC DNA]</scope>
    <source>
        <strain evidence="3 4">1757</strain>
    </source>
</reference>
<evidence type="ECO:0000256" key="1">
    <source>
        <dbReference type="SAM" id="MobiDB-lite"/>
    </source>
</evidence>
<evidence type="ECO:0000313" key="4">
    <source>
        <dbReference type="Proteomes" id="UP001549251"/>
    </source>
</evidence>
<keyword evidence="2" id="KW-1133">Transmembrane helix</keyword>
<dbReference type="Proteomes" id="UP001549251">
    <property type="component" value="Unassembled WGS sequence"/>
</dbReference>
<dbReference type="InterPro" id="IPR007470">
    <property type="entry name" value="HemX"/>
</dbReference>
<keyword evidence="2" id="KW-0812">Transmembrane</keyword>
<keyword evidence="3" id="KW-0489">Methyltransferase</keyword>
<dbReference type="Pfam" id="PF04375">
    <property type="entry name" value="HemX"/>
    <property type="match status" value="1"/>
</dbReference>
<dbReference type="EMBL" id="JBEPSD010000001">
    <property type="protein sequence ID" value="MET4569687.1"/>
    <property type="molecule type" value="Genomic_DNA"/>
</dbReference>
<comment type="caution">
    <text evidence="3">The sequence shown here is derived from an EMBL/GenBank/DDBJ whole genome shotgun (WGS) entry which is preliminary data.</text>
</comment>
<accession>A0ABV2PYH4</accession>
<dbReference type="RefSeq" id="WP_354549524.1">
    <property type="nucleotide sequence ID" value="NZ_JBEPSD010000001.1"/>
</dbReference>
<evidence type="ECO:0000313" key="3">
    <source>
        <dbReference type="EMBL" id="MET4569687.1"/>
    </source>
</evidence>
<dbReference type="GO" id="GO:0032259">
    <property type="term" value="P:methylation"/>
    <property type="evidence" value="ECO:0007669"/>
    <property type="project" value="UniProtKB-KW"/>
</dbReference>